<dbReference type="EMBL" id="RHHB01000014">
    <property type="protein sequence ID" value="RNB49820.1"/>
    <property type="molecule type" value="Genomic_DNA"/>
</dbReference>
<feature type="transmembrane region" description="Helical" evidence="1">
    <location>
        <begin position="183"/>
        <end position="213"/>
    </location>
</feature>
<keyword evidence="3" id="KW-1185">Reference proteome</keyword>
<evidence type="ECO:0000313" key="3">
    <source>
        <dbReference type="Proteomes" id="UP000275048"/>
    </source>
</evidence>
<feature type="transmembrane region" description="Helical" evidence="1">
    <location>
        <begin position="115"/>
        <end position="134"/>
    </location>
</feature>
<proteinExistence type="predicted"/>
<reference evidence="2 3" key="1">
    <citation type="submission" date="2018-10" db="EMBL/GenBank/DDBJ databases">
        <title>Isolation, diversity and antibacterial activity of antinobacteria from the wheat rhizosphere soil.</title>
        <authorList>
            <person name="Sun T."/>
        </authorList>
    </citation>
    <scope>NUCLEOTIDE SEQUENCE [LARGE SCALE GENOMIC DNA]</scope>
    <source>
        <strain evidence="2 3">SJ-23</strain>
    </source>
</reference>
<organism evidence="2 3">
    <name type="scientific">Agromyces tardus</name>
    <dbReference type="NCBI Taxonomy" id="2583849"/>
    <lineage>
        <taxon>Bacteria</taxon>
        <taxon>Bacillati</taxon>
        <taxon>Actinomycetota</taxon>
        <taxon>Actinomycetes</taxon>
        <taxon>Micrococcales</taxon>
        <taxon>Microbacteriaceae</taxon>
        <taxon>Agromyces</taxon>
    </lineage>
</organism>
<comment type="caution">
    <text evidence="2">The sequence shown here is derived from an EMBL/GenBank/DDBJ whole genome shotgun (WGS) entry which is preliminary data.</text>
</comment>
<feature type="transmembrane region" description="Helical" evidence="1">
    <location>
        <begin position="84"/>
        <end position="103"/>
    </location>
</feature>
<feature type="transmembrane region" description="Helical" evidence="1">
    <location>
        <begin position="30"/>
        <end position="51"/>
    </location>
</feature>
<evidence type="ECO:0000256" key="1">
    <source>
        <dbReference type="SAM" id="Phobius"/>
    </source>
</evidence>
<dbReference type="Proteomes" id="UP000275048">
    <property type="component" value="Unassembled WGS sequence"/>
</dbReference>
<keyword evidence="1" id="KW-1133">Transmembrane helix</keyword>
<keyword evidence="1" id="KW-0812">Transmembrane</keyword>
<evidence type="ECO:0000313" key="2">
    <source>
        <dbReference type="EMBL" id="RNB49820.1"/>
    </source>
</evidence>
<dbReference type="AlphaFoldDB" id="A0A3M8AFC3"/>
<feature type="transmembrane region" description="Helical" evidence="1">
    <location>
        <begin position="146"/>
        <end position="171"/>
    </location>
</feature>
<name>A0A3M8AFC3_9MICO</name>
<protein>
    <submittedName>
        <fullName evidence="2">Uncharacterized protein</fullName>
    </submittedName>
</protein>
<keyword evidence="1" id="KW-0472">Membrane</keyword>
<sequence length="230" mass="23465">MPTPAGDAPRFVASSDRTVRHDDPVWARQGWIVVWVIAGAVLSVLTAPLAVGLARDQLHVRCEADPLGGDSFICADGIGYLESLAVLLCAAVVPAFLSGLLIFVNPSRTTRTRLLVVVAIAGIAWAFLATWFLVHRSHGLADTAAYWSGALLPAALILAAASATALGSVFGSGRIRVIGLRTAAVLVLAATLVQPGLAVCTLTAAGILAAAAAGASATQGAPSRSDRADP</sequence>
<accession>A0A3M8AFC3</accession>
<gene>
    <name evidence="2" type="ORF">EDM22_09425</name>
</gene>